<dbReference type="GO" id="GO:0046872">
    <property type="term" value="F:metal ion binding"/>
    <property type="evidence" value="ECO:0007669"/>
    <property type="project" value="UniProtKB-KW"/>
</dbReference>
<keyword evidence="3" id="KW-0378">Hydrolase</keyword>
<gene>
    <name evidence="6" type="ORF">GHK62_30475</name>
</gene>
<dbReference type="AlphaFoldDB" id="A0A6N7LMM7"/>
<dbReference type="Gene3D" id="2.40.50.100">
    <property type="match status" value="1"/>
</dbReference>
<proteinExistence type="predicted"/>
<dbReference type="GO" id="GO:0016788">
    <property type="term" value="F:hydrolase activity, acting on ester bonds"/>
    <property type="evidence" value="ECO:0007669"/>
    <property type="project" value="InterPro"/>
</dbReference>
<dbReference type="PANTHER" id="PTHR37326:SF1">
    <property type="entry name" value="BLL3975 PROTEIN"/>
    <property type="match status" value="1"/>
</dbReference>
<dbReference type="PANTHER" id="PTHR37326">
    <property type="entry name" value="BLL3975 PROTEIN"/>
    <property type="match status" value="1"/>
</dbReference>
<name>A0A6N7LMM7_SINTE</name>
<dbReference type="EMBL" id="WITC01000126">
    <property type="protein sequence ID" value="MQX18906.1"/>
    <property type="molecule type" value="Genomic_DNA"/>
</dbReference>
<feature type="domain" description="Succinylglutamate desuccinylase/Aspartoacylase catalytic" evidence="5">
    <location>
        <begin position="31"/>
        <end position="240"/>
    </location>
</feature>
<dbReference type="InterPro" id="IPR055438">
    <property type="entry name" value="AstE_AspA_cat"/>
</dbReference>
<sequence>MKKSIERIAGDTEGVSYEFPVYRIEGTSPDAPTAYLQAALHSCELPGTVAIHALMKRLRKAEAEGRIRGAMTIVPSANPIGSTQMLFGEMHGRFHFDTRRNFNRGFALLDEPDASPLSGSAKVTTADQELKDRLMQLSMGHDIVLDLHCAYEGVPYIYAHSVLWPAIADCASALRLEAILYSSDPGDGEFEVAAIHPYLKASPEVARLDRRVVATVEFRGMRDVDPELAEADAEGLYRLLVWRGVVSDEAIGPQEPYAGIAAPLENLEMMRSPCSGTVLYHVKPGDRVEKGDLVATIVHSPGEPDGSADIRAPQSGYVLTRHMHRFTRRGGDLMKIIGDRRSATDVVVEE</sequence>
<organism evidence="6 7">
    <name type="scientific">Sinorhizobium terangae</name>
    <dbReference type="NCBI Taxonomy" id="110322"/>
    <lineage>
        <taxon>Bacteria</taxon>
        <taxon>Pseudomonadati</taxon>
        <taxon>Pseudomonadota</taxon>
        <taxon>Alphaproteobacteria</taxon>
        <taxon>Hyphomicrobiales</taxon>
        <taxon>Rhizobiaceae</taxon>
        <taxon>Sinorhizobium/Ensifer group</taxon>
        <taxon>Sinorhizobium</taxon>
    </lineage>
</organism>
<keyword evidence="4" id="KW-0862">Zinc</keyword>
<evidence type="ECO:0000259" key="5">
    <source>
        <dbReference type="Pfam" id="PF24827"/>
    </source>
</evidence>
<dbReference type="Proteomes" id="UP000439983">
    <property type="component" value="Unassembled WGS sequence"/>
</dbReference>
<dbReference type="Gene3D" id="3.40.630.10">
    <property type="entry name" value="Zn peptidases"/>
    <property type="match status" value="2"/>
</dbReference>
<comment type="caution">
    <text evidence="6">The sequence shown here is derived from an EMBL/GenBank/DDBJ whole genome shotgun (WGS) entry which is preliminary data.</text>
</comment>
<keyword evidence="7" id="KW-1185">Reference proteome</keyword>
<dbReference type="InterPro" id="IPR053138">
    <property type="entry name" value="N-alpha-Ac-DABA_deacetylase"/>
</dbReference>
<comment type="cofactor">
    <cofactor evidence="1">
        <name>Zn(2+)</name>
        <dbReference type="ChEBI" id="CHEBI:29105"/>
    </cofactor>
</comment>
<evidence type="ECO:0000256" key="3">
    <source>
        <dbReference type="ARBA" id="ARBA00022801"/>
    </source>
</evidence>
<evidence type="ECO:0000256" key="4">
    <source>
        <dbReference type="ARBA" id="ARBA00022833"/>
    </source>
</evidence>
<evidence type="ECO:0000313" key="7">
    <source>
        <dbReference type="Proteomes" id="UP000439983"/>
    </source>
</evidence>
<evidence type="ECO:0000256" key="1">
    <source>
        <dbReference type="ARBA" id="ARBA00001947"/>
    </source>
</evidence>
<evidence type="ECO:0000313" key="6">
    <source>
        <dbReference type="EMBL" id="MQX18906.1"/>
    </source>
</evidence>
<accession>A0A6N7LMM7</accession>
<keyword evidence="2" id="KW-0479">Metal-binding</keyword>
<evidence type="ECO:0000256" key="2">
    <source>
        <dbReference type="ARBA" id="ARBA00022723"/>
    </source>
</evidence>
<reference evidence="6 7" key="1">
    <citation type="journal article" date="2013" name="Genome Biol.">
        <title>Comparative genomics of the core and accessory genomes of 48 Sinorhizobium strains comprising five genospecies.</title>
        <authorList>
            <person name="Sugawara M."/>
            <person name="Epstein B."/>
            <person name="Badgley B.D."/>
            <person name="Unno T."/>
            <person name="Xu L."/>
            <person name="Reese J."/>
            <person name="Gyaneshwar P."/>
            <person name="Denny R."/>
            <person name="Mudge J."/>
            <person name="Bharti A.K."/>
            <person name="Farmer A.D."/>
            <person name="May G.D."/>
            <person name="Woodward J.E."/>
            <person name="Medigue C."/>
            <person name="Vallenet D."/>
            <person name="Lajus A."/>
            <person name="Rouy Z."/>
            <person name="Martinez-Vaz B."/>
            <person name="Tiffin P."/>
            <person name="Young N.D."/>
            <person name="Sadowsky M.J."/>
        </authorList>
    </citation>
    <scope>NUCLEOTIDE SEQUENCE [LARGE SCALE GENOMIC DNA]</scope>
    <source>
        <strain evidence="6 7">USDA4894</strain>
    </source>
</reference>
<protein>
    <submittedName>
        <fullName evidence="6">Peptidase M14</fullName>
    </submittedName>
</protein>
<dbReference type="OrthoDB" id="9782876at2"/>
<dbReference type="RefSeq" id="WP_153442664.1">
    <property type="nucleotide sequence ID" value="NZ_JACIGA010000016.1"/>
</dbReference>
<dbReference type="SUPFAM" id="SSF53187">
    <property type="entry name" value="Zn-dependent exopeptidases"/>
    <property type="match status" value="1"/>
</dbReference>
<dbReference type="Pfam" id="PF24827">
    <property type="entry name" value="AstE_AspA_cat"/>
    <property type="match status" value="1"/>
</dbReference>